<reference evidence="3" key="1">
    <citation type="submission" date="2021-03" db="EMBL/GenBank/DDBJ databases">
        <title>Pengzhenrongella sicca gen. nov., sp. nov., a new member of suborder Micrococcineae isolated from High-Arctic tundra soil.</title>
        <authorList>
            <person name="Peng F."/>
        </authorList>
    </citation>
    <scope>NUCLEOTIDE SEQUENCE</scope>
    <source>
        <strain evidence="3">LRZ-2</strain>
    </source>
</reference>
<sequence>MSRTDRTAADRTAAEGGAVLTSRAPSAGSAPSVSRAADQAVPLHSVPLPATAVDLLTRAEAELLAAQFSNDPGERFVHAHLAGLRAASAVLAVRGRPGGRRAPRTVWEMLDAVAPEVETWSAYFAGGAGLRRAVEAGRSDAVDAARAEEVLCAAEDFLDEVGELLARAALGGGAGAVPARPRSLAVRAS</sequence>
<organism evidence="3 4">
    <name type="scientific">Pengzhenrongella sicca</name>
    <dbReference type="NCBI Taxonomy" id="2819238"/>
    <lineage>
        <taxon>Bacteria</taxon>
        <taxon>Bacillati</taxon>
        <taxon>Actinomycetota</taxon>
        <taxon>Actinomycetes</taxon>
        <taxon>Micrococcales</taxon>
        <taxon>Pengzhenrongella</taxon>
    </lineage>
</organism>
<evidence type="ECO:0000313" key="3">
    <source>
        <dbReference type="EMBL" id="QTE30646.1"/>
    </source>
</evidence>
<gene>
    <name evidence="3" type="ORF">J4E96_06690</name>
</gene>
<feature type="domain" description="SAV-6107-like HEPN" evidence="2">
    <location>
        <begin position="66"/>
        <end position="161"/>
    </location>
</feature>
<keyword evidence="4" id="KW-1185">Reference proteome</keyword>
<name>A0A8A4ZJG9_9MICO</name>
<dbReference type="EMBL" id="CP071868">
    <property type="protein sequence ID" value="QTE30646.1"/>
    <property type="molecule type" value="Genomic_DNA"/>
</dbReference>
<dbReference type="InterPro" id="IPR040891">
    <property type="entry name" value="HEPN_SAV_6107"/>
</dbReference>
<evidence type="ECO:0000256" key="1">
    <source>
        <dbReference type="SAM" id="MobiDB-lite"/>
    </source>
</evidence>
<proteinExistence type="predicted"/>
<evidence type="ECO:0000259" key="2">
    <source>
        <dbReference type="Pfam" id="PF18726"/>
    </source>
</evidence>
<dbReference type="Pfam" id="PF18726">
    <property type="entry name" value="HEPN_SAV_6107"/>
    <property type="match status" value="1"/>
</dbReference>
<accession>A0A8A4ZJG9</accession>
<evidence type="ECO:0000313" key="4">
    <source>
        <dbReference type="Proteomes" id="UP000663937"/>
    </source>
</evidence>
<feature type="compositionally biased region" description="Basic and acidic residues" evidence="1">
    <location>
        <begin position="1"/>
        <end position="13"/>
    </location>
</feature>
<dbReference type="KEGG" id="psic:J4E96_06690"/>
<protein>
    <submittedName>
        <fullName evidence="3">Colicin transporter</fullName>
    </submittedName>
</protein>
<feature type="region of interest" description="Disordered" evidence="1">
    <location>
        <begin position="1"/>
        <end position="35"/>
    </location>
</feature>
<dbReference type="Proteomes" id="UP000663937">
    <property type="component" value="Chromosome"/>
</dbReference>
<dbReference type="RefSeq" id="WP_227424997.1">
    <property type="nucleotide sequence ID" value="NZ_CP071868.1"/>
</dbReference>
<dbReference type="AlphaFoldDB" id="A0A8A4ZJG9"/>